<feature type="compositionally biased region" description="Basic and acidic residues" evidence="1">
    <location>
        <begin position="57"/>
        <end position="68"/>
    </location>
</feature>
<evidence type="ECO:0000256" key="1">
    <source>
        <dbReference type="SAM" id="MobiDB-lite"/>
    </source>
</evidence>
<proteinExistence type="predicted"/>
<dbReference type="KEGG" id="marz:MARA_11040"/>
<name>A0A7I7RUD7_9MYCO</name>
<reference evidence="2 3" key="1">
    <citation type="journal article" date="2019" name="Emerg. Microbes Infect.">
        <title>Comprehensive subspecies identification of 175 nontuberculous mycobacteria species based on 7547 genomic profiles.</title>
        <authorList>
            <person name="Matsumoto Y."/>
            <person name="Kinjo T."/>
            <person name="Motooka D."/>
            <person name="Nabeya D."/>
            <person name="Jung N."/>
            <person name="Uechi K."/>
            <person name="Horii T."/>
            <person name="Iida T."/>
            <person name="Fujita J."/>
            <person name="Nakamura S."/>
        </authorList>
    </citation>
    <scope>NUCLEOTIDE SEQUENCE [LARGE SCALE GENOMIC DNA]</scope>
    <source>
        <strain evidence="2 3">JCM 18538</strain>
    </source>
</reference>
<geneLocation type="plasmid" evidence="3">
    <name>pjcm18538 dna</name>
</geneLocation>
<keyword evidence="3" id="KW-1185">Reference proteome</keyword>
<accession>A0A7I7RUD7</accession>
<dbReference type="EMBL" id="AP022593">
    <property type="protein sequence ID" value="BBY47636.1"/>
    <property type="molecule type" value="Genomic_DNA"/>
</dbReference>
<evidence type="ECO:0000313" key="3">
    <source>
        <dbReference type="Proteomes" id="UP000467428"/>
    </source>
</evidence>
<sequence>MIMKEVFKECPLCHRRVRAHPLTGRFVAHSPKRGKPKDCLGILNTERGAIIAAGDAERPIGRDRDHRTVSGGLPTLGRK</sequence>
<gene>
    <name evidence="2" type="ORF">MARA_11040</name>
</gene>
<evidence type="ECO:0000313" key="2">
    <source>
        <dbReference type="EMBL" id="BBY47636.1"/>
    </source>
</evidence>
<protein>
    <submittedName>
        <fullName evidence="2">Uncharacterized protein</fullName>
    </submittedName>
</protein>
<dbReference type="Proteomes" id="UP000467428">
    <property type="component" value="Chromosome"/>
</dbReference>
<feature type="region of interest" description="Disordered" evidence="1">
    <location>
        <begin position="57"/>
        <end position="79"/>
    </location>
</feature>
<dbReference type="AlphaFoldDB" id="A0A7I7RUD7"/>
<organism evidence="2 3">
    <name type="scientific">Mycolicibacterium arabiense</name>
    <dbReference type="NCBI Taxonomy" id="1286181"/>
    <lineage>
        <taxon>Bacteria</taxon>
        <taxon>Bacillati</taxon>
        <taxon>Actinomycetota</taxon>
        <taxon>Actinomycetes</taxon>
        <taxon>Mycobacteriales</taxon>
        <taxon>Mycobacteriaceae</taxon>
        <taxon>Mycolicibacterium</taxon>
    </lineage>
</organism>